<keyword evidence="12" id="KW-1185">Reference proteome</keyword>
<keyword evidence="5 11" id="KW-0378">Hydrolase</keyword>
<feature type="disulfide bond" evidence="8">
    <location>
        <begin position="203"/>
        <end position="251"/>
    </location>
</feature>
<evidence type="ECO:0000256" key="5">
    <source>
        <dbReference type="ARBA" id="ARBA00022801"/>
    </source>
</evidence>
<dbReference type="InterPro" id="IPR009045">
    <property type="entry name" value="Zn_M74/Hedgehog-like"/>
</dbReference>
<dbReference type="EC" id="3.4.-.-" evidence="11"/>
<dbReference type="SUPFAM" id="SSF55166">
    <property type="entry name" value="Hedgehog/DD-peptidase"/>
    <property type="match status" value="1"/>
</dbReference>
<gene>
    <name evidence="11" type="primary">mepA</name>
    <name evidence="11" type="ORF">OSH07_02935</name>
</gene>
<dbReference type="NCBIfam" id="NF006947">
    <property type="entry name" value="PRK09429.1"/>
    <property type="match status" value="1"/>
</dbReference>
<evidence type="ECO:0000256" key="6">
    <source>
        <dbReference type="ARBA" id="ARBA00022833"/>
    </source>
</evidence>
<feature type="chain" id="PRO_5040722076" evidence="10">
    <location>
        <begin position="26"/>
        <end position="335"/>
    </location>
</feature>
<dbReference type="AlphaFoldDB" id="A0A9X3DZ85"/>
<dbReference type="GO" id="GO:0030288">
    <property type="term" value="C:outer membrane-bounded periplasmic space"/>
    <property type="evidence" value="ECO:0007669"/>
    <property type="project" value="InterPro"/>
</dbReference>
<dbReference type="EMBL" id="JAPKNK010000001">
    <property type="protein sequence ID" value="MCX5568141.1"/>
    <property type="molecule type" value="Genomic_DNA"/>
</dbReference>
<dbReference type="GO" id="GO:0046872">
    <property type="term" value="F:metal ion binding"/>
    <property type="evidence" value="ECO:0007669"/>
    <property type="project" value="UniProtKB-KW"/>
</dbReference>
<evidence type="ECO:0000256" key="10">
    <source>
        <dbReference type="SAM" id="SignalP"/>
    </source>
</evidence>
<evidence type="ECO:0000256" key="1">
    <source>
        <dbReference type="ARBA" id="ARBA00022670"/>
    </source>
</evidence>
<organism evidence="11 12">
    <name type="scientific">Kaistia nematophila</name>
    <dbReference type="NCBI Taxonomy" id="2994654"/>
    <lineage>
        <taxon>Bacteria</taxon>
        <taxon>Pseudomonadati</taxon>
        <taxon>Pseudomonadota</taxon>
        <taxon>Alphaproteobacteria</taxon>
        <taxon>Hyphomicrobiales</taxon>
        <taxon>Kaistiaceae</taxon>
        <taxon>Kaistia</taxon>
    </lineage>
</organism>
<name>A0A9X3DZ85_9HYPH</name>
<sequence>MLKRPIRALALSILLPVLAGAPALADSIDTTPAKILFGDVKTPIPLEARSIGSYAKGCLAGAVALPVNGPDWQAMRLSRNRNWGTPELIAFTEKLAHDAKRQDGWPGLLVGDMGQPRGGPARTGHASHQIGLDVDLWLTPMPSRLLSRDERETMAATSMVNEKARMIDRSVWTQGQVRLIRRAALDPRVARIFVNPAIKKALCEDTRGDRGWLNKVRPWWGHTYHFHVRLDCPPHMASCVPQKAPPPGDGCGAELDAWLQPPKPPKTPTKPTKPAVKPRPMLLADLPAACRQVLIGAPPGMTPEPSAAAAPMAYDAPPADIENPTDEPPVTGTLH</sequence>
<feature type="compositionally biased region" description="Low complexity" evidence="9">
    <location>
        <begin position="303"/>
        <end position="319"/>
    </location>
</feature>
<keyword evidence="6" id="KW-0862">Zinc</keyword>
<feature type="disulfide bond" evidence="8">
    <location>
        <begin position="232"/>
        <end position="239"/>
    </location>
</feature>
<accession>A0A9X3DZ85</accession>
<keyword evidence="3 10" id="KW-0732">Signal</keyword>
<feature type="signal peptide" evidence="10">
    <location>
        <begin position="1"/>
        <end position="25"/>
    </location>
</feature>
<evidence type="ECO:0000256" key="8">
    <source>
        <dbReference type="PIRSR" id="PIRSR018455-2"/>
    </source>
</evidence>
<evidence type="ECO:0000313" key="11">
    <source>
        <dbReference type="EMBL" id="MCX5568141.1"/>
    </source>
</evidence>
<evidence type="ECO:0000313" key="12">
    <source>
        <dbReference type="Proteomes" id="UP001144805"/>
    </source>
</evidence>
<proteinExistence type="predicted"/>
<comment type="caution">
    <text evidence="11">The sequence shown here is derived from an EMBL/GenBank/DDBJ whole genome shotgun (WGS) entry which is preliminary data.</text>
</comment>
<evidence type="ECO:0000256" key="3">
    <source>
        <dbReference type="ARBA" id="ARBA00022729"/>
    </source>
</evidence>
<dbReference type="Pfam" id="PF03411">
    <property type="entry name" value="Peptidase_M74"/>
    <property type="match status" value="1"/>
</dbReference>
<keyword evidence="1" id="KW-0645">Protease</keyword>
<reference evidence="11" key="1">
    <citation type="submission" date="2022-11" db="EMBL/GenBank/DDBJ databases">
        <title>Biodiversity and phylogenetic relationships of bacteria.</title>
        <authorList>
            <person name="Machado R.A.R."/>
            <person name="Bhat A."/>
            <person name="Loulou A."/>
            <person name="Kallel S."/>
        </authorList>
    </citation>
    <scope>NUCLEOTIDE SEQUENCE</scope>
    <source>
        <strain evidence="11">K-TC2</strain>
    </source>
</reference>
<dbReference type="RefSeq" id="WP_266337099.1">
    <property type="nucleotide sequence ID" value="NZ_JAPKNK010000001.1"/>
</dbReference>
<evidence type="ECO:0000256" key="4">
    <source>
        <dbReference type="ARBA" id="ARBA00022764"/>
    </source>
</evidence>
<dbReference type="GO" id="GO:0008237">
    <property type="term" value="F:metallopeptidase activity"/>
    <property type="evidence" value="ECO:0007669"/>
    <property type="project" value="UniProtKB-KW"/>
</dbReference>
<dbReference type="Gene3D" id="3.30.1380.10">
    <property type="match status" value="1"/>
</dbReference>
<dbReference type="InterPro" id="IPR005073">
    <property type="entry name" value="Peptidase_M74"/>
</dbReference>
<dbReference type="GO" id="GO:0004252">
    <property type="term" value="F:serine-type endopeptidase activity"/>
    <property type="evidence" value="ECO:0007669"/>
    <property type="project" value="InterPro"/>
</dbReference>
<dbReference type="GO" id="GO:0006508">
    <property type="term" value="P:proteolysis"/>
    <property type="evidence" value="ECO:0007669"/>
    <property type="project" value="UniProtKB-KW"/>
</dbReference>
<evidence type="ECO:0000256" key="7">
    <source>
        <dbReference type="ARBA" id="ARBA00023049"/>
    </source>
</evidence>
<evidence type="ECO:0000256" key="2">
    <source>
        <dbReference type="ARBA" id="ARBA00022723"/>
    </source>
</evidence>
<dbReference type="Proteomes" id="UP001144805">
    <property type="component" value="Unassembled WGS sequence"/>
</dbReference>
<keyword evidence="7" id="KW-0482">Metalloprotease</keyword>
<feature type="region of interest" description="Disordered" evidence="9">
    <location>
        <begin position="295"/>
        <end position="335"/>
    </location>
</feature>
<dbReference type="PIRSF" id="PIRSF018455">
    <property type="entry name" value="MepA"/>
    <property type="match status" value="1"/>
</dbReference>
<keyword evidence="4" id="KW-0574">Periplasm</keyword>
<protein>
    <submittedName>
        <fullName evidence="11">Penicillin-insensitive murein endopeptidase</fullName>
        <ecNumber evidence="11">3.4.-.-</ecNumber>
    </submittedName>
</protein>
<keyword evidence="2" id="KW-0479">Metal-binding</keyword>
<keyword evidence="8" id="KW-1015">Disulfide bond</keyword>
<evidence type="ECO:0000256" key="9">
    <source>
        <dbReference type="SAM" id="MobiDB-lite"/>
    </source>
</evidence>